<dbReference type="EMBL" id="JBBKAI010000002">
    <property type="protein sequence ID" value="MEJ8660344.1"/>
    <property type="molecule type" value="Genomic_DNA"/>
</dbReference>
<evidence type="ECO:0000313" key="2">
    <source>
        <dbReference type="Proteomes" id="UP001375539"/>
    </source>
</evidence>
<name>A0ACC6QQ30_9ACTN</name>
<proteinExistence type="predicted"/>
<organism evidence="1 2">
    <name type="scientific">Streptomyces pratisoli</name>
    <dbReference type="NCBI Taxonomy" id="3139917"/>
    <lineage>
        <taxon>Bacteria</taxon>
        <taxon>Bacillati</taxon>
        <taxon>Actinomycetota</taxon>
        <taxon>Actinomycetes</taxon>
        <taxon>Kitasatosporales</taxon>
        <taxon>Streptomycetaceae</taxon>
        <taxon>Streptomyces</taxon>
    </lineage>
</organism>
<dbReference type="EC" id="1.1.1.100" evidence="1"/>
<accession>A0ACC6QQ30</accession>
<protein>
    <submittedName>
        <fullName evidence="1">3-oxoacyl-ACP reductase FabG</fullName>
        <ecNumber evidence="1">1.1.1.100</ecNumber>
    </submittedName>
</protein>
<reference evidence="1" key="1">
    <citation type="submission" date="2024-03" db="EMBL/GenBank/DDBJ databases">
        <title>Novel Streptomyces species of biotechnological and ecological value are a feature of Machair soil.</title>
        <authorList>
            <person name="Prole J.R."/>
            <person name="Goodfellow M."/>
            <person name="Allenby N."/>
            <person name="Ward A.C."/>
        </authorList>
    </citation>
    <scope>NUCLEOTIDE SEQUENCE</scope>
    <source>
        <strain evidence="1">MS1.AVA.4</strain>
    </source>
</reference>
<keyword evidence="1" id="KW-0560">Oxidoreductase</keyword>
<comment type="caution">
    <text evidence="1">The sequence shown here is derived from an EMBL/GenBank/DDBJ whole genome shotgun (WGS) entry which is preliminary data.</text>
</comment>
<sequence>MSDGVRPVALVTGGSRGIGRAVVTRLARDGFDVALCYRSDTGAAEQVAKEATALGARVLTQSLDVADPAAARAFVSRTEEDLGPLDAVVTSAGIVRDNPLVLMDDDQWRDVISTNLDGTYTICRASVFSFMKRRTGTIVTMSSVAGVHGNATQSNYAASKAGIIGFSRSLAREVGKYGIRVNSVAPGLIETDMTADMSDAVKKQILGKVPLGRFGAADEVADLVSFLVSPRAAYISGQVLGIDGGLVV</sequence>
<gene>
    <name evidence="1" type="primary">fabG</name>
    <name evidence="1" type="ORF">WKI58_28145</name>
</gene>
<keyword evidence="2" id="KW-1185">Reference proteome</keyword>
<evidence type="ECO:0000313" key="1">
    <source>
        <dbReference type="EMBL" id="MEJ8660344.1"/>
    </source>
</evidence>
<dbReference type="Proteomes" id="UP001375539">
    <property type="component" value="Unassembled WGS sequence"/>
</dbReference>